<dbReference type="EMBL" id="BMOE01000005">
    <property type="protein sequence ID" value="GGJ74685.1"/>
    <property type="molecule type" value="Genomic_DNA"/>
</dbReference>
<organism evidence="13 14">
    <name type="scientific">Deinococcus aquiradiocola</name>
    <dbReference type="NCBI Taxonomy" id="393059"/>
    <lineage>
        <taxon>Bacteria</taxon>
        <taxon>Thermotogati</taxon>
        <taxon>Deinococcota</taxon>
        <taxon>Deinococci</taxon>
        <taxon>Deinococcales</taxon>
        <taxon>Deinococcaceae</taxon>
        <taxon>Deinococcus</taxon>
    </lineage>
</organism>
<dbReference type="PANTHER" id="PTHR12428">
    <property type="entry name" value="OXA1"/>
    <property type="match status" value="1"/>
</dbReference>
<feature type="transmembrane region" description="Helical" evidence="10">
    <location>
        <begin position="443"/>
        <end position="465"/>
    </location>
</feature>
<keyword evidence="8" id="KW-0143">Chaperone</keyword>
<evidence type="ECO:0000256" key="5">
    <source>
        <dbReference type="ARBA" id="ARBA00022927"/>
    </source>
</evidence>
<reference evidence="13" key="1">
    <citation type="journal article" date="2014" name="Int. J. Syst. Evol. Microbiol.">
        <title>Complete genome sequence of Corynebacterium casei LMG S-19264T (=DSM 44701T), isolated from a smear-ripened cheese.</title>
        <authorList>
            <consortium name="US DOE Joint Genome Institute (JGI-PGF)"/>
            <person name="Walter F."/>
            <person name="Albersmeier A."/>
            <person name="Kalinowski J."/>
            <person name="Ruckert C."/>
        </authorList>
    </citation>
    <scope>NUCLEOTIDE SEQUENCE</scope>
    <source>
        <strain evidence="13">JCM 14371</strain>
    </source>
</reference>
<dbReference type="InterPro" id="IPR028055">
    <property type="entry name" value="YidC/Oxa/ALB_C"/>
</dbReference>
<dbReference type="GO" id="GO:0032977">
    <property type="term" value="F:membrane insertase activity"/>
    <property type="evidence" value="ECO:0007669"/>
    <property type="project" value="InterPro"/>
</dbReference>
<dbReference type="Pfam" id="PF02096">
    <property type="entry name" value="60KD_IMP"/>
    <property type="match status" value="1"/>
</dbReference>
<keyword evidence="6 10" id="KW-1133">Transmembrane helix</keyword>
<evidence type="ECO:0000313" key="13">
    <source>
        <dbReference type="EMBL" id="GGJ74685.1"/>
    </source>
</evidence>
<evidence type="ECO:0000313" key="14">
    <source>
        <dbReference type="Proteomes" id="UP000635726"/>
    </source>
</evidence>
<reference evidence="13" key="2">
    <citation type="submission" date="2020-09" db="EMBL/GenBank/DDBJ databases">
        <authorList>
            <person name="Sun Q."/>
            <person name="Ohkuma M."/>
        </authorList>
    </citation>
    <scope>NUCLEOTIDE SEQUENCE</scope>
    <source>
        <strain evidence="13">JCM 14371</strain>
    </source>
</reference>
<keyword evidence="14" id="KW-1185">Reference proteome</keyword>
<feature type="transmembrane region" description="Helical" evidence="10">
    <location>
        <begin position="411"/>
        <end position="431"/>
    </location>
</feature>
<gene>
    <name evidence="13" type="ORF">GCM10008939_18780</name>
</gene>
<dbReference type="AlphaFoldDB" id="A0A917UQ58"/>
<keyword evidence="2" id="KW-0813">Transport</keyword>
<dbReference type="PRINTS" id="PR00701">
    <property type="entry name" value="60KDINNERMP"/>
</dbReference>
<evidence type="ECO:0000259" key="12">
    <source>
        <dbReference type="Pfam" id="PF02096"/>
    </source>
</evidence>
<keyword evidence="5" id="KW-0653">Protein transport</keyword>
<dbReference type="GO" id="GO:0051205">
    <property type="term" value="P:protein insertion into membrane"/>
    <property type="evidence" value="ECO:0007669"/>
    <property type="project" value="TreeGrafter"/>
</dbReference>
<feature type="transmembrane region" description="Helical" evidence="10">
    <location>
        <begin position="298"/>
        <end position="321"/>
    </location>
</feature>
<dbReference type="NCBIfam" id="TIGR03592">
    <property type="entry name" value="yidC_oxa1_cterm"/>
    <property type="match status" value="1"/>
</dbReference>
<keyword evidence="4 9" id="KW-0812">Transmembrane</keyword>
<dbReference type="GO" id="GO:0005886">
    <property type="term" value="C:plasma membrane"/>
    <property type="evidence" value="ECO:0007669"/>
    <property type="project" value="UniProtKB-SubCell"/>
</dbReference>
<keyword evidence="3" id="KW-1003">Cell membrane</keyword>
<evidence type="ECO:0000256" key="6">
    <source>
        <dbReference type="ARBA" id="ARBA00022989"/>
    </source>
</evidence>
<protein>
    <recommendedName>
        <fullName evidence="12">Membrane insertase YidC/Oxa/ALB C-terminal domain-containing protein</fullName>
    </recommendedName>
</protein>
<feature type="chain" id="PRO_5036811339" description="Membrane insertase YidC/Oxa/ALB C-terminal domain-containing protein" evidence="11">
    <location>
        <begin position="23"/>
        <end position="537"/>
    </location>
</feature>
<feature type="signal peptide" evidence="11">
    <location>
        <begin position="1"/>
        <end position="22"/>
    </location>
</feature>
<evidence type="ECO:0000256" key="10">
    <source>
        <dbReference type="SAM" id="Phobius"/>
    </source>
</evidence>
<sequence length="537" mass="58635">MMKLLNPVLALLGLAALGSAGASVKPDWIQTQNFNGKPATVYTSNLADIAFDQNGEIIGWYIKQTAGARLIDDKDGQPDFSKLIGQKGATNLVRGSSALRVTVPGNTAARTARPVQLVRDVAHNRMQAIFTYAQGAATVTKTVVLHPRQFNMQADINVSGATGYTIAFDGLGQNKDPGIRNLAQGGSVVQGPATTRNMQYAAVYDTLTTGFLGLGSNSYTAHLLVVRPGAGTTLDATTTGGPQANLTLQAKGDTKLDVYGGKNELIHLYQEGYTQLPGLFTPNIFGQISLLLVKFMEWLYTFLKSWGLVIFVFTVLLRLAIWPLMQNQGRTTAKMQMVQPLLKEAQERYKDDPQKLQQETMRLYKENNVNPAGCLSMFIPLPILAVLFSTFRNFEFDQGLWWLPDLSLPDPLYILAVVYVAANLLQLYISTRKTPQMFKQQSFIYIIYLYFALTFPAGVTLYWIISTLIGAGQQYLINKQVEAQMAGGLGSAQVVEKVKGGKGTVTVQPATGKTTSLSKAANVNKTLKPATKPDQKS</sequence>
<dbReference type="GO" id="GO:0015031">
    <property type="term" value="P:protein transport"/>
    <property type="evidence" value="ECO:0007669"/>
    <property type="project" value="UniProtKB-KW"/>
</dbReference>
<keyword evidence="7 10" id="KW-0472">Membrane</keyword>
<feature type="domain" description="Membrane insertase YidC/Oxa/ALB C-terminal" evidence="12">
    <location>
        <begin position="306"/>
        <end position="479"/>
    </location>
</feature>
<evidence type="ECO:0000256" key="11">
    <source>
        <dbReference type="SAM" id="SignalP"/>
    </source>
</evidence>
<name>A0A917UQ58_9DEIO</name>
<evidence type="ECO:0000256" key="1">
    <source>
        <dbReference type="ARBA" id="ARBA00004651"/>
    </source>
</evidence>
<evidence type="ECO:0000256" key="8">
    <source>
        <dbReference type="ARBA" id="ARBA00023186"/>
    </source>
</evidence>
<accession>A0A917UQ58</accession>
<evidence type="ECO:0000256" key="3">
    <source>
        <dbReference type="ARBA" id="ARBA00022475"/>
    </source>
</evidence>
<feature type="transmembrane region" description="Helical" evidence="10">
    <location>
        <begin position="372"/>
        <end position="391"/>
    </location>
</feature>
<dbReference type="RefSeq" id="WP_188962703.1">
    <property type="nucleotide sequence ID" value="NZ_BMOE01000005.1"/>
</dbReference>
<dbReference type="PANTHER" id="PTHR12428:SF65">
    <property type="entry name" value="CYTOCHROME C OXIDASE ASSEMBLY PROTEIN COX18, MITOCHONDRIAL"/>
    <property type="match status" value="1"/>
</dbReference>
<evidence type="ECO:0000256" key="7">
    <source>
        <dbReference type="ARBA" id="ARBA00023136"/>
    </source>
</evidence>
<comment type="similarity">
    <text evidence="9">Belongs to the OXA1/ALB3/YidC family.</text>
</comment>
<evidence type="ECO:0000256" key="2">
    <source>
        <dbReference type="ARBA" id="ARBA00022448"/>
    </source>
</evidence>
<dbReference type="InterPro" id="IPR001708">
    <property type="entry name" value="YidC/ALB3/OXA1/COX18"/>
</dbReference>
<proteinExistence type="inferred from homology"/>
<evidence type="ECO:0000256" key="9">
    <source>
        <dbReference type="RuleBase" id="RU003945"/>
    </source>
</evidence>
<dbReference type="Proteomes" id="UP000635726">
    <property type="component" value="Unassembled WGS sequence"/>
</dbReference>
<evidence type="ECO:0000256" key="4">
    <source>
        <dbReference type="ARBA" id="ARBA00022692"/>
    </source>
</evidence>
<dbReference type="CDD" id="cd20070">
    <property type="entry name" value="5TM_YidC_Alb3"/>
    <property type="match status" value="1"/>
</dbReference>
<comment type="caution">
    <text evidence="13">The sequence shown here is derived from an EMBL/GenBank/DDBJ whole genome shotgun (WGS) entry which is preliminary data.</text>
</comment>
<dbReference type="InterPro" id="IPR047196">
    <property type="entry name" value="YidC_ALB_C"/>
</dbReference>
<keyword evidence="11" id="KW-0732">Signal</keyword>
<comment type="subcellular location">
    <subcellularLocation>
        <location evidence="1">Cell membrane</location>
        <topology evidence="1">Multi-pass membrane protein</topology>
    </subcellularLocation>
    <subcellularLocation>
        <location evidence="9">Membrane</location>
        <topology evidence="9">Multi-pass membrane protein</topology>
    </subcellularLocation>
</comment>